<proteinExistence type="predicted"/>
<accession>A0A2G5UQP9</accession>
<sequence length="140" mass="16319">MSFRNFVIKKNSDGDRNYQCLLGNATKDDVRAVLNAIEQLSNKWDKITETRAIQADGRNRFRMSHMSREPRFIQLLSTIRRRPTFVSTVRSPICRSECKGAHLKKWKIGWLHRAERTSWSHLAQIPTGQGELPKFHPESQ</sequence>
<organism evidence="1 2">
    <name type="scientific">Caenorhabditis nigoni</name>
    <dbReference type="NCBI Taxonomy" id="1611254"/>
    <lineage>
        <taxon>Eukaryota</taxon>
        <taxon>Metazoa</taxon>
        <taxon>Ecdysozoa</taxon>
        <taxon>Nematoda</taxon>
        <taxon>Chromadorea</taxon>
        <taxon>Rhabditida</taxon>
        <taxon>Rhabditina</taxon>
        <taxon>Rhabditomorpha</taxon>
        <taxon>Rhabditoidea</taxon>
        <taxon>Rhabditidae</taxon>
        <taxon>Peloderinae</taxon>
        <taxon>Caenorhabditis</taxon>
    </lineage>
</organism>
<dbReference type="EMBL" id="PDUG01000003">
    <property type="protein sequence ID" value="PIC41877.1"/>
    <property type="molecule type" value="Genomic_DNA"/>
</dbReference>
<dbReference type="AlphaFoldDB" id="A0A2G5UQP9"/>
<evidence type="ECO:0000313" key="1">
    <source>
        <dbReference type="EMBL" id="PIC41877.1"/>
    </source>
</evidence>
<gene>
    <name evidence="1" type="primary">Cnig_chr_III.g9145</name>
    <name evidence="1" type="ORF">B9Z55_009145</name>
</gene>
<name>A0A2G5UQP9_9PELO</name>
<comment type="caution">
    <text evidence="1">The sequence shown here is derived from an EMBL/GenBank/DDBJ whole genome shotgun (WGS) entry which is preliminary data.</text>
</comment>
<reference evidence="2" key="1">
    <citation type="submission" date="2017-10" db="EMBL/GenBank/DDBJ databases">
        <title>Rapid genome shrinkage in a self-fertile nematode reveals novel sperm competition proteins.</title>
        <authorList>
            <person name="Yin D."/>
            <person name="Schwarz E.M."/>
            <person name="Thomas C.G."/>
            <person name="Felde R.L."/>
            <person name="Korf I.F."/>
            <person name="Cutter A.D."/>
            <person name="Schartner C.M."/>
            <person name="Ralston E.J."/>
            <person name="Meyer B.J."/>
            <person name="Haag E.S."/>
        </authorList>
    </citation>
    <scope>NUCLEOTIDE SEQUENCE [LARGE SCALE GENOMIC DNA]</scope>
    <source>
        <strain evidence="2">JU1422</strain>
    </source>
</reference>
<evidence type="ECO:0000313" key="2">
    <source>
        <dbReference type="Proteomes" id="UP000230233"/>
    </source>
</evidence>
<keyword evidence="2" id="KW-1185">Reference proteome</keyword>
<protein>
    <submittedName>
        <fullName evidence="1">Uncharacterized protein</fullName>
    </submittedName>
</protein>
<dbReference type="Proteomes" id="UP000230233">
    <property type="component" value="Chromosome III"/>
</dbReference>